<dbReference type="AlphaFoldDB" id="A0A7G3G5T5"/>
<evidence type="ECO:0000259" key="2">
    <source>
        <dbReference type="Pfam" id="PF04773"/>
    </source>
</evidence>
<organism evidence="3 4">
    <name type="scientific">Iodobacter fluviatilis</name>
    <dbReference type="NCBI Taxonomy" id="537"/>
    <lineage>
        <taxon>Bacteria</taxon>
        <taxon>Pseudomonadati</taxon>
        <taxon>Pseudomonadota</taxon>
        <taxon>Betaproteobacteria</taxon>
        <taxon>Neisseriales</taxon>
        <taxon>Chitinibacteraceae</taxon>
        <taxon>Iodobacter</taxon>
    </lineage>
</organism>
<sequence>MFKCVVLSGYLLSSVLWAADAPIGWVKNVTGDASVSSHGVLVRAESGTAVWQGSVLRTGAKSSMGITFKDETIMSFGPNTQMSVDEYLYAPAQGQLSLVGKLAKGTMNYVSGIIAKLQPDAVAVNTPVGMIGVRGTQFVVKVEE</sequence>
<evidence type="ECO:0000313" key="4">
    <source>
        <dbReference type="Proteomes" id="UP000515917"/>
    </source>
</evidence>
<reference evidence="3 4" key="1">
    <citation type="submission" date="2018-01" db="EMBL/GenBank/DDBJ databases">
        <title>Genome sequence of Iodobacter sp. strain PCH194 isolated from Indian Trans-Himalaya.</title>
        <authorList>
            <person name="Kumar V."/>
            <person name="Thakur V."/>
            <person name="Kumar S."/>
            <person name="Singh D."/>
        </authorList>
    </citation>
    <scope>NUCLEOTIDE SEQUENCE [LARGE SCALE GENOMIC DNA]</scope>
    <source>
        <strain evidence="3 4">PCH194</strain>
    </source>
</reference>
<feature type="chain" id="PRO_5029016895" description="FecR protein domain-containing protein" evidence="1">
    <location>
        <begin position="19"/>
        <end position="144"/>
    </location>
</feature>
<keyword evidence="1" id="KW-0732">Signal</keyword>
<feature type="domain" description="FecR protein" evidence="2">
    <location>
        <begin position="55"/>
        <end position="142"/>
    </location>
</feature>
<dbReference type="InterPro" id="IPR006860">
    <property type="entry name" value="FecR"/>
</dbReference>
<dbReference type="Pfam" id="PF04773">
    <property type="entry name" value="FecR"/>
    <property type="match status" value="1"/>
</dbReference>
<protein>
    <recommendedName>
        <fullName evidence="2">FecR protein domain-containing protein</fullName>
    </recommendedName>
</protein>
<gene>
    <name evidence="3" type="ORF">C1H71_02170</name>
</gene>
<dbReference type="EMBL" id="CP025781">
    <property type="protein sequence ID" value="QBC42478.1"/>
    <property type="molecule type" value="Genomic_DNA"/>
</dbReference>
<dbReference type="KEGG" id="ifl:C1H71_02170"/>
<evidence type="ECO:0000313" key="3">
    <source>
        <dbReference type="EMBL" id="QBC42478.1"/>
    </source>
</evidence>
<proteinExistence type="predicted"/>
<keyword evidence="4" id="KW-1185">Reference proteome</keyword>
<dbReference type="RefSeq" id="WP_130105099.1">
    <property type="nucleotide sequence ID" value="NZ_CP025781.1"/>
</dbReference>
<name>A0A7G3G5T5_9NEIS</name>
<evidence type="ECO:0000256" key="1">
    <source>
        <dbReference type="SAM" id="SignalP"/>
    </source>
</evidence>
<feature type="signal peptide" evidence="1">
    <location>
        <begin position="1"/>
        <end position="18"/>
    </location>
</feature>
<accession>A0A7G3G5T5</accession>
<dbReference type="Proteomes" id="UP000515917">
    <property type="component" value="Chromosome"/>
</dbReference>
<dbReference type="PANTHER" id="PTHR38731">
    <property type="entry name" value="LIPL45-RELATED LIPOPROTEIN-RELATED"/>
    <property type="match status" value="1"/>
</dbReference>